<feature type="transmembrane region" description="Helical" evidence="5">
    <location>
        <begin position="187"/>
        <end position="207"/>
    </location>
</feature>
<comment type="similarity">
    <text evidence="5">Belongs to the class VI-like SAM-binding methyltransferase superfamily. Isoprenylcysteine carboxyl methyltransferase family.</text>
</comment>
<sequence length="241" mass="26648">MSLLKIPFLVASAIGMHISFTSPSLPPSPQEKMVPSASESFIQSMGLDCWLPDLLKIIAWAASSIEVANILAMHMGPSQIPDGVYGASALQFLRALHTTPITPAFLVGSLSVTVGGISRRYCMLTLGKFWSFPLSVRKEHRIVTSGPYSIVRHPSYTSYLAQYVGIVITHGSEWSWMRQSGILQLPYMKVSVAIVFLVFTACIPIGINRSSVEDKMLQRALGEDWENWAKKVKYKLIPGIY</sequence>
<dbReference type="GO" id="GO:0005789">
    <property type="term" value="C:endoplasmic reticulum membrane"/>
    <property type="evidence" value="ECO:0007669"/>
    <property type="project" value="UniProtKB-SubCell"/>
</dbReference>
<dbReference type="Proteomes" id="UP000719766">
    <property type="component" value="Unassembled WGS sequence"/>
</dbReference>
<reference evidence="6" key="1">
    <citation type="journal article" date="2020" name="New Phytol.">
        <title>Comparative genomics reveals dynamic genome evolution in host specialist ectomycorrhizal fungi.</title>
        <authorList>
            <person name="Lofgren L.A."/>
            <person name="Nguyen N.H."/>
            <person name="Vilgalys R."/>
            <person name="Ruytinx J."/>
            <person name="Liao H.L."/>
            <person name="Branco S."/>
            <person name="Kuo A."/>
            <person name="LaButti K."/>
            <person name="Lipzen A."/>
            <person name="Andreopoulos W."/>
            <person name="Pangilinan J."/>
            <person name="Riley R."/>
            <person name="Hundley H."/>
            <person name="Na H."/>
            <person name="Barry K."/>
            <person name="Grigoriev I.V."/>
            <person name="Stajich J.E."/>
            <person name="Kennedy P.G."/>
        </authorList>
    </citation>
    <scope>NUCLEOTIDE SEQUENCE</scope>
    <source>
        <strain evidence="6">S12</strain>
    </source>
</reference>
<dbReference type="PANTHER" id="PTHR12714:SF9">
    <property type="entry name" value="PROTEIN-S-ISOPRENYLCYSTEINE O-METHYLTRANSFERASE"/>
    <property type="match status" value="1"/>
</dbReference>
<keyword evidence="5" id="KW-0256">Endoplasmic reticulum</keyword>
<evidence type="ECO:0000256" key="1">
    <source>
        <dbReference type="ARBA" id="ARBA00004141"/>
    </source>
</evidence>
<name>A0A9P7AS77_9AGAM</name>
<accession>A0A9P7AS77</accession>
<proteinExistence type="inferred from homology"/>
<dbReference type="GO" id="GO:0004671">
    <property type="term" value="F:protein C-terminal S-isoprenylcysteine carboxyl O-methyltransferase activity"/>
    <property type="evidence" value="ECO:0007669"/>
    <property type="project" value="UniProtKB-EC"/>
</dbReference>
<evidence type="ECO:0000256" key="5">
    <source>
        <dbReference type="RuleBase" id="RU362022"/>
    </source>
</evidence>
<evidence type="ECO:0000256" key="2">
    <source>
        <dbReference type="ARBA" id="ARBA00022692"/>
    </source>
</evidence>
<keyword evidence="3 5" id="KW-1133">Transmembrane helix</keyword>
<organism evidence="6 7">
    <name type="scientific">Suillus plorans</name>
    <dbReference type="NCBI Taxonomy" id="116603"/>
    <lineage>
        <taxon>Eukaryota</taxon>
        <taxon>Fungi</taxon>
        <taxon>Dikarya</taxon>
        <taxon>Basidiomycota</taxon>
        <taxon>Agaricomycotina</taxon>
        <taxon>Agaricomycetes</taxon>
        <taxon>Agaricomycetidae</taxon>
        <taxon>Boletales</taxon>
        <taxon>Suillineae</taxon>
        <taxon>Suillaceae</taxon>
        <taxon>Suillus</taxon>
    </lineage>
</organism>
<keyword evidence="5" id="KW-0489">Methyltransferase</keyword>
<dbReference type="OrthoDB" id="422086at2759"/>
<dbReference type="Gene3D" id="1.20.120.1630">
    <property type="match status" value="1"/>
</dbReference>
<evidence type="ECO:0000256" key="3">
    <source>
        <dbReference type="ARBA" id="ARBA00022989"/>
    </source>
</evidence>
<protein>
    <recommendedName>
        <fullName evidence="5">Protein-S-isoprenylcysteine O-methyltransferase</fullName>
        <ecNumber evidence="5">2.1.1.100</ecNumber>
    </recommendedName>
</protein>
<comment type="catalytic activity">
    <reaction evidence="5">
        <text>[protein]-C-terminal S-[(2E,6E)-farnesyl]-L-cysteine + S-adenosyl-L-methionine = [protein]-C-terminal S-[(2E,6E)-farnesyl]-L-cysteine methyl ester + S-adenosyl-L-homocysteine</text>
        <dbReference type="Rhea" id="RHEA:21672"/>
        <dbReference type="Rhea" id="RHEA-COMP:12125"/>
        <dbReference type="Rhea" id="RHEA-COMP:12126"/>
        <dbReference type="ChEBI" id="CHEBI:57856"/>
        <dbReference type="ChEBI" id="CHEBI:59789"/>
        <dbReference type="ChEBI" id="CHEBI:90510"/>
        <dbReference type="ChEBI" id="CHEBI:90511"/>
        <dbReference type="EC" id="2.1.1.100"/>
    </reaction>
</comment>
<comment type="caution">
    <text evidence="6">The sequence shown here is derived from an EMBL/GenBank/DDBJ whole genome shotgun (WGS) entry which is preliminary data.</text>
</comment>
<keyword evidence="4 5" id="KW-0472">Membrane</keyword>
<comment type="caution">
    <text evidence="5">Lacks conserved residue(s) required for the propagation of feature annotation.</text>
</comment>
<keyword evidence="7" id="KW-1185">Reference proteome</keyword>
<dbReference type="AlphaFoldDB" id="A0A9P7AS77"/>
<evidence type="ECO:0000256" key="4">
    <source>
        <dbReference type="ARBA" id="ARBA00023136"/>
    </source>
</evidence>
<keyword evidence="2 5" id="KW-0812">Transmembrane</keyword>
<keyword evidence="5" id="KW-0808">Transferase</keyword>
<evidence type="ECO:0000313" key="6">
    <source>
        <dbReference type="EMBL" id="KAG1795196.1"/>
    </source>
</evidence>
<comment type="subcellular location">
    <subcellularLocation>
        <location evidence="5">Endoplasmic reticulum membrane</location>
        <topology evidence="5">Multi-pass membrane protein</topology>
    </subcellularLocation>
    <subcellularLocation>
        <location evidence="1">Membrane</location>
        <topology evidence="1">Multi-pass membrane protein</topology>
    </subcellularLocation>
</comment>
<gene>
    <name evidence="6" type="ORF">HD556DRAFT_1431832</name>
</gene>
<evidence type="ECO:0000313" key="7">
    <source>
        <dbReference type="Proteomes" id="UP000719766"/>
    </source>
</evidence>
<dbReference type="EMBL" id="JABBWE010000023">
    <property type="protein sequence ID" value="KAG1795196.1"/>
    <property type="molecule type" value="Genomic_DNA"/>
</dbReference>
<dbReference type="EC" id="2.1.1.100" evidence="5"/>
<dbReference type="Pfam" id="PF04140">
    <property type="entry name" value="ICMT"/>
    <property type="match status" value="1"/>
</dbReference>
<dbReference type="RefSeq" id="XP_041161148.1">
    <property type="nucleotide sequence ID" value="XM_041305051.1"/>
</dbReference>
<dbReference type="GO" id="GO:0032259">
    <property type="term" value="P:methylation"/>
    <property type="evidence" value="ECO:0007669"/>
    <property type="project" value="UniProtKB-KW"/>
</dbReference>
<dbReference type="InterPro" id="IPR007269">
    <property type="entry name" value="ICMT_MeTrfase"/>
</dbReference>
<keyword evidence="5" id="KW-0949">S-adenosyl-L-methionine</keyword>
<dbReference type="PANTHER" id="PTHR12714">
    <property type="entry name" value="PROTEIN-S ISOPRENYLCYSTEINE O-METHYLTRANSFERASE"/>
    <property type="match status" value="1"/>
</dbReference>
<dbReference type="GeneID" id="64598815"/>